<dbReference type="InterPro" id="IPR034746">
    <property type="entry name" value="POTRA"/>
</dbReference>
<evidence type="ECO:0000256" key="7">
    <source>
        <dbReference type="ARBA" id="ARBA00023306"/>
    </source>
</evidence>
<keyword evidence="7 8" id="KW-0131">Cell cycle</keyword>
<feature type="domain" description="POTRA" evidence="9">
    <location>
        <begin position="50"/>
        <end position="118"/>
    </location>
</feature>
<reference evidence="10" key="1">
    <citation type="submission" date="2018-12" db="EMBL/GenBank/DDBJ databases">
        <authorList>
            <person name="Sun L."/>
            <person name="Chen Z."/>
        </authorList>
    </citation>
    <scope>NUCLEOTIDE SEQUENCE [LARGE SCALE GENOMIC DNA]</scope>
    <source>
        <strain evidence="10">DSM 16012</strain>
    </source>
</reference>
<evidence type="ECO:0000256" key="5">
    <source>
        <dbReference type="ARBA" id="ARBA00022989"/>
    </source>
</evidence>
<keyword evidence="11" id="KW-1185">Reference proteome</keyword>
<dbReference type="HAMAP" id="MF_00912">
    <property type="entry name" value="DivIB"/>
    <property type="match status" value="1"/>
</dbReference>
<dbReference type="PANTHER" id="PTHR37820:SF1">
    <property type="entry name" value="CELL DIVISION PROTEIN FTSQ"/>
    <property type="match status" value="1"/>
</dbReference>
<dbReference type="Proteomes" id="UP000273811">
    <property type="component" value="Unassembled WGS sequence"/>
</dbReference>
<comment type="caution">
    <text evidence="10">The sequence shown here is derived from an EMBL/GenBank/DDBJ whole genome shotgun (WGS) entry which is preliminary data.</text>
</comment>
<dbReference type="Gene3D" id="3.10.20.310">
    <property type="entry name" value="membrane protein fhac"/>
    <property type="match status" value="1"/>
</dbReference>
<comment type="function">
    <text evidence="8">Cell division protein that may be involved in stabilizing or promoting the assembly of the division complex.</text>
</comment>
<dbReference type="PANTHER" id="PTHR37820">
    <property type="entry name" value="CELL DIVISION PROTEIN DIVIB"/>
    <property type="match status" value="1"/>
</dbReference>
<evidence type="ECO:0000259" key="9">
    <source>
        <dbReference type="PROSITE" id="PS51779"/>
    </source>
</evidence>
<protein>
    <recommendedName>
        <fullName evidence="8">Cell division protein DivIB</fullName>
    </recommendedName>
</protein>
<evidence type="ECO:0000313" key="11">
    <source>
        <dbReference type="Proteomes" id="UP000273811"/>
    </source>
</evidence>
<dbReference type="InterPro" id="IPR026580">
    <property type="entry name" value="DivIB"/>
</dbReference>
<keyword evidence="6 8" id="KW-0472">Membrane</keyword>
<evidence type="ECO:0000313" key="10">
    <source>
        <dbReference type="EMBL" id="RWR08186.1"/>
    </source>
</evidence>
<dbReference type="Pfam" id="PF08478">
    <property type="entry name" value="POTRA_1"/>
    <property type="match status" value="1"/>
</dbReference>
<keyword evidence="3 8" id="KW-0132">Cell division</keyword>
<dbReference type="Pfam" id="PF03799">
    <property type="entry name" value="FtsQ_DivIB_C"/>
    <property type="match status" value="1"/>
</dbReference>
<dbReference type="InterPro" id="IPR013685">
    <property type="entry name" value="POTRA_FtsQ_type"/>
</dbReference>
<proteinExistence type="inferred from homology"/>
<evidence type="ECO:0000256" key="3">
    <source>
        <dbReference type="ARBA" id="ARBA00022618"/>
    </source>
</evidence>
<dbReference type="EMBL" id="QYTU02000026">
    <property type="protein sequence ID" value="RWR08186.1"/>
    <property type="molecule type" value="Genomic_DNA"/>
</dbReference>
<evidence type="ECO:0000256" key="2">
    <source>
        <dbReference type="ARBA" id="ARBA00022475"/>
    </source>
</evidence>
<dbReference type="AlphaFoldDB" id="A0A443IP42"/>
<evidence type="ECO:0000256" key="6">
    <source>
        <dbReference type="ARBA" id="ARBA00023136"/>
    </source>
</evidence>
<dbReference type="GO" id="GO:0005886">
    <property type="term" value="C:plasma membrane"/>
    <property type="evidence" value="ECO:0007669"/>
    <property type="project" value="UniProtKB-SubCell"/>
</dbReference>
<feature type="transmembrane region" description="Helical" evidence="8">
    <location>
        <begin position="28"/>
        <end position="45"/>
    </location>
</feature>
<evidence type="ECO:0000256" key="8">
    <source>
        <dbReference type="HAMAP-Rule" id="MF_00912"/>
    </source>
</evidence>
<dbReference type="OrthoDB" id="1819027at2"/>
<keyword evidence="2 8" id="KW-1003">Cell membrane</keyword>
<organism evidence="10 11">
    <name type="scientific">Siminovitchia fortis</name>
    <dbReference type="NCBI Taxonomy" id="254758"/>
    <lineage>
        <taxon>Bacteria</taxon>
        <taxon>Bacillati</taxon>
        <taxon>Bacillota</taxon>
        <taxon>Bacilli</taxon>
        <taxon>Bacillales</taxon>
        <taxon>Bacillaceae</taxon>
        <taxon>Siminovitchia</taxon>
    </lineage>
</organism>
<accession>A0A443IP42</accession>
<comment type="similarity">
    <text evidence="8">Belongs to the FtsQ/DivIB family. DivIB subfamily.</text>
</comment>
<keyword evidence="5 8" id="KW-1133">Transmembrane helix</keyword>
<dbReference type="GO" id="GO:0032153">
    <property type="term" value="C:cell division site"/>
    <property type="evidence" value="ECO:0007669"/>
    <property type="project" value="UniProtKB-UniRule"/>
</dbReference>
<dbReference type="InterPro" id="IPR050487">
    <property type="entry name" value="FtsQ_DivIB"/>
</dbReference>
<evidence type="ECO:0000256" key="4">
    <source>
        <dbReference type="ARBA" id="ARBA00022692"/>
    </source>
</evidence>
<keyword evidence="4 8" id="KW-0812">Transmembrane</keyword>
<sequence length="251" mass="28815">MNQRKVLSLEDRIPKIKEHRKRKANRRLIFLISLFFLLIMLVIYFQSPLSHVNEITVQGNESVPDQLIIDKSGLKKGANIWKLDKKKVIQKLENHEEVKHAKVKIGFPNTVKLQIQEYETIAYVSTGTDFHPILENGLIVKNSLEGAVPVNAPILSNFNEDEILENMARELKELPPEIVNIISEVHYTPKNTDKYHITLFMNDGFEVSATILTFSEKMVHYPSIVSQLDPKVKGVIDMEVGSFFKAYETKE</sequence>
<dbReference type="InterPro" id="IPR005548">
    <property type="entry name" value="Cell_div_FtsQ/DivIB_C"/>
</dbReference>
<name>A0A443IP42_9BACI</name>
<dbReference type="PROSITE" id="PS51779">
    <property type="entry name" value="POTRA"/>
    <property type="match status" value="1"/>
</dbReference>
<comment type="subcellular location">
    <subcellularLocation>
        <location evidence="8">Cell membrane</location>
        <topology evidence="8">Single-pass type II membrane protein</topology>
    </subcellularLocation>
    <subcellularLocation>
        <location evidence="1">Membrane</location>
    </subcellularLocation>
    <text evidence="8">Localizes to the division septum.</text>
</comment>
<dbReference type="RefSeq" id="WP_120073965.1">
    <property type="nucleotide sequence ID" value="NZ_CP126113.1"/>
</dbReference>
<gene>
    <name evidence="8" type="primary">divIB</name>
    <name evidence="10" type="ORF">D4N35_011880</name>
</gene>
<dbReference type="Gene3D" id="3.40.50.10960">
    <property type="match status" value="1"/>
</dbReference>
<dbReference type="GO" id="GO:0043093">
    <property type="term" value="P:FtsZ-dependent cytokinesis"/>
    <property type="evidence" value="ECO:0007669"/>
    <property type="project" value="UniProtKB-UniRule"/>
</dbReference>
<evidence type="ECO:0000256" key="1">
    <source>
        <dbReference type="ARBA" id="ARBA00004370"/>
    </source>
</evidence>